<comment type="caution">
    <text evidence="1">The sequence shown here is derived from an EMBL/GenBank/DDBJ whole genome shotgun (WGS) entry which is preliminary data.</text>
</comment>
<gene>
    <name evidence="1" type="ORF">EDB92DRAFT_1864350</name>
</gene>
<dbReference type="Proteomes" id="UP001201163">
    <property type="component" value="Unassembled WGS sequence"/>
</dbReference>
<dbReference type="EMBL" id="JAKELL010000030">
    <property type="protein sequence ID" value="KAH8990538.1"/>
    <property type="molecule type" value="Genomic_DNA"/>
</dbReference>
<feature type="non-terminal residue" evidence="1">
    <location>
        <position position="153"/>
    </location>
</feature>
<sequence>MARLRSLSLHFISSTANYPTLLSESRGRRAVFPVLTRLDFRGFSWYFDRLVAGIDAPCLGDIELTFLNEGLVGFPKLCEFIDRIKIHKSHRRAHILFSERAISFSLIQPGAPTRLKLEFFCEPPSEQLLFVTRVCAHLFDSLFNVEDLCISTM</sequence>
<evidence type="ECO:0000313" key="1">
    <source>
        <dbReference type="EMBL" id="KAH8990538.1"/>
    </source>
</evidence>
<protein>
    <submittedName>
        <fullName evidence="1">Uncharacterized protein</fullName>
    </submittedName>
</protein>
<dbReference type="AlphaFoldDB" id="A0AAD4LG93"/>
<accession>A0AAD4LG93</accession>
<evidence type="ECO:0000313" key="2">
    <source>
        <dbReference type="Proteomes" id="UP001201163"/>
    </source>
</evidence>
<reference evidence="1" key="1">
    <citation type="submission" date="2022-01" db="EMBL/GenBank/DDBJ databases">
        <title>Comparative genomics reveals a dynamic genome evolution in the ectomycorrhizal milk-cap (Lactarius) mushrooms.</title>
        <authorList>
            <consortium name="DOE Joint Genome Institute"/>
            <person name="Lebreton A."/>
            <person name="Tang N."/>
            <person name="Kuo A."/>
            <person name="LaButti K."/>
            <person name="Drula E."/>
            <person name="Barry K."/>
            <person name="Clum A."/>
            <person name="Lipzen A."/>
            <person name="Mousain D."/>
            <person name="Ng V."/>
            <person name="Wang R."/>
            <person name="Wang X."/>
            <person name="Dai Y."/>
            <person name="Henrissat B."/>
            <person name="Grigoriev I.V."/>
            <person name="Guerin-Laguette A."/>
            <person name="Yu F."/>
            <person name="Martin F.M."/>
        </authorList>
    </citation>
    <scope>NUCLEOTIDE SEQUENCE</scope>
    <source>
        <strain evidence="1">QP</strain>
    </source>
</reference>
<keyword evidence="2" id="KW-1185">Reference proteome</keyword>
<name>A0AAD4LG93_9AGAM</name>
<organism evidence="1 2">
    <name type="scientific">Lactarius akahatsu</name>
    <dbReference type="NCBI Taxonomy" id="416441"/>
    <lineage>
        <taxon>Eukaryota</taxon>
        <taxon>Fungi</taxon>
        <taxon>Dikarya</taxon>
        <taxon>Basidiomycota</taxon>
        <taxon>Agaricomycotina</taxon>
        <taxon>Agaricomycetes</taxon>
        <taxon>Russulales</taxon>
        <taxon>Russulaceae</taxon>
        <taxon>Lactarius</taxon>
    </lineage>
</organism>
<proteinExistence type="predicted"/>